<comment type="similarity">
    <text evidence="1">Belongs to the universal ribosomal protein uL2 family.</text>
</comment>
<name>A0A7J0G9T1_9ERIC</name>
<keyword evidence="3" id="KW-0687">Ribonucleoprotein</keyword>
<evidence type="ECO:0000313" key="7">
    <source>
        <dbReference type="Proteomes" id="UP000585474"/>
    </source>
</evidence>
<dbReference type="PANTHER" id="PTHR13691">
    <property type="entry name" value="RIBOSOMAL PROTEIN L2"/>
    <property type="match status" value="1"/>
</dbReference>
<dbReference type="AlphaFoldDB" id="A0A7J0G9T1"/>
<dbReference type="SMART" id="SM01382">
    <property type="entry name" value="Ribosomal_L2_C"/>
    <property type="match status" value="1"/>
</dbReference>
<organism evidence="6 7">
    <name type="scientific">Actinidia rufa</name>
    <dbReference type="NCBI Taxonomy" id="165716"/>
    <lineage>
        <taxon>Eukaryota</taxon>
        <taxon>Viridiplantae</taxon>
        <taxon>Streptophyta</taxon>
        <taxon>Embryophyta</taxon>
        <taxon>Tracheophyta</taxon>
        <taxon>Spermatophyta</taxon>
        <taxon>Magnoliopsida</taxon>
        <taxon>eudicotyledons</taxon>
        <taxon>Gunneridae</taxon>
        <taxon>Pentapetalae</taxon>
        <taxon>asterids</taxon>
        <taxon>Ericales</taxon>
        <taxon>Actinidiaceae</taxon>
        <taxon>Actinidia</taxon>
    </lineage>
</organism>
<proteinExistence type="inferred from homology"/>
<evidence type="ECO:0000256" key="4">
    <source>
        <dbReference type="SAM" id="MobiDB-lite"/>
    </source>
</evidence>
<dbReference type="InterPro" id="IPR008991">
    <property type="entry name" value="Translation_prot_SH3-like_sf"/>
</dbReference>
<protein>
    <submittedName>
        <fullName evidence="6">Ribosomal protein L2 family</fullName>
    </submittedName>
</protein>
<dbReference type="InterPro" id="IPR014726">
    <property type="entry name" value="Ribosomal_uL2_dom3"/>
</dbReference>
<dbReference type="GO" id="GO:0003735">
    <property type="term" value="F:structural constituent of ribosome"/>
    <property type="evidence" value="ECO:0007669"/>
    <property type="project" value="InterPro"/>
</dbReference>
<dbReference type="PANTHER" id="PTHR13691:SF16">
    <property type="entry name" value="LARGE RIBOSOMAL SUBUNIT PROTEIN UL2"/>
    <property type="match status" value="1"/>
</dbReference>
<sequence>MYTGQFVFFGKKVNLMVGNVLSLRSIPEEIWASNQQSILLGLFGTGPRMLKGRPAQTNRNKGPGRDRSKPLRPGDQTKAMTADRVMGRVRGSRRDPRKDEYGKISRRYRRHNWKDNILVEMESLEMESGDGDPSTLPRPRARRRQFFNSDQLMSILMMALASSVETAWRGSVDSFYLGQEGSAIKFGVLNAKMGLSRMDVWRCSVSLRARIKLLSGAKKVVPSGFCAMIGQVRGVAMNPVEHPHGGGNHQHIGHASTVRRDALPGQKVGLLADRRTGRLRGQAAATAAKADKCA</sequence>
<evidence type="ECO:0000313" key="6">
    <source>
        <dbReference type="EMBL" id="GFZ07468.1"/>
    </source>
</evidence>
<comment type="caution">
    <text evidence="6">The sequence shown here is derived from an EMBL/GenBank/DDBJ whole genome shotgun (WGS) entry which is preliminary data.</text>
</comment>
<feature type="region of interest" description="Disordered" evidence="4">
    <location>
        <begin position="46"/>
        <end position="103"/>
    </location>
</feature>
<feature type="compositionally biased region" description="Basic and acidic residues" evidence="4">
    <location>
        <begin position="92"/>
        <end position="103"/>
    </location>
</feature>
<keyword evidence="2 6" id="KW-0689">Ribosomal protein</keyword>
<dbReference type="Gene3D" id="4.10.950.10">
    <property type="entry name" value="Ribosomal protein L2, domain 3"/>
    <property type="match status" value="1"/>
</dbReference>
<gene>
    <name evidence="6" type="ORF">Acr_19g0004050</name>
</gene>
<reference evidence="6 7" key="1">
    <citation type="submission" date="2019-07" db="EMBL/GenBank/DDBJ databases">
        <title>De Novo Assembly of kiwifruit Actinidia rufa.</title>
        <authorList>
            <person name="Sugita-Konishi S."/>
            <person name="Sato K."/>
            <person name="Mori E."/>
            <person name="Abe Y."/>
            <person name="Kisaki G."/>
            <person name="Hamano K."/>
            <person name="Suezawa K."/>
            <person name="Otani M."/>
            <person name="Fukuda T."/>
            <person name="Manabe T."/>
            <person name="Gomi K."/>
            <person name="Tabuchi M."/>
            <person name="Akimitsu K."/>
            <person name="Kataoka I."/>
        </authorList>
    </citation>
    <scope>NUCLEOTIDE SEQUENCE [LARGE SCALE GENOMIC DNA]</scope>
    <source>
        <strain evidence="7">cv. Fuchu</strain>
    </source>
</reference>
<dbReference type="EMBL" id="BJWL01000019">
    <property type="protein sequence ID" value="GFZ07468.1"/>
    <property type="molecule type" value="Genomic_DNA"/>
</dbReference>
<evidence type="ECO:0000256" key="2">
    <source>
        <dbReference type="ARBA" id="ARBA00022980"/>
    </source>
</evidence>
<feature type="domain" description="Large ribosomal subunit protein uL2 C-terminal" evidence="5">
    <location>
        <begin position="167"/>
        <end position="264"/>
    </location>
</feature>
<dbReference type="Proteomes" id="UP000585474">
    <property type="component" value="Unassembled WGS sequence"/>
</dbReference>
<dbReference type="GO" id="GO:0003723">
    <property type="term" value="F:RNA binding"/>
    <property type="evidence" value="ECO:0007669"/>
    <property type="project" value="TreeGrafter"/>
</dbReference>
<keyword evidence="7" id="KW-1185">Reference proteome</keyword>
<dbReference type="InterPro" id="IPR022669">
    <property type="entry name" value="Ribosomal_uL2_C"/>
</dbReference>
<evidence type="ECO:0000259" key="5">
    <source>
        <dbReference type="SMART" id="SM01382"/>
    </source>
</evidence>
<dbReference type="InterPro" id="IPR002171">
    <property type="entry name" value="Ribosomal_uL2"/>
</dbReference>
<dbReference type="GO" id="GO:0022625">
    <property type="term" value="C:cytosolic large ribosomal subunit"/>
    <property type="evidence" value="ECO:0007669"/>
    <property type="project" value="TreeGrafter"/>
</dbReference>
<accession>A0A7J0G9T1</accession>
<dbReference type="GO" id="GO:0002181">
    <property type="term" value="P:cytoplasmic translation"/>
    <property type="evidence" value="ECO:0007669"/>
    <property type="project" value="TreeGrafter"/>
</dbReference>
<dbReference type="SUPFAM" id="SSF50104">
    <property type="entry name" value="Translation proteins SH3-like domain"/>
    <property type="match status" value="1"/>
</dbReference>
<evidence type="ECO:0000256" key="1">
    <source>
        <dbReference type="ARBA" id="ARBA00005636"/>
    </source>
</evidence>
<evidence type="ECO:0000256" key="3">
    <source>
        <dbReference type="ARBA" id="ARBA00023274"/>
    </source>
</evidence>